<reference evidence="2" key="1">
    <citation type="submission" date="2022-01" db="EMBL/GenBank/DDBJ databases">
        <authorList>
            <person name="Criscuolo A."/>
        </authorList>
    </citation>
    <scope>NUCLEOTIDE SEQUENCE</scope>
    <source>
        <strain evidence="2">CIP111892</strain>
    </source>
</reference>
<accession>A0ABN8GQG6</accession>
<name>A0ABN8GQG6_9BACL</name>
<gene>
    <name evidence="2" type="ORF">PAECIP111892_03944</name>
</gene>
<evidence type="ECO:0008006" key="4">
    <source>
        <dbReference type="Google" id="ProtNLM"/>
    </source>
</evidence>
<keyword evidence="1" id="KW-0472">Membrane</keyword>
<evidence type="ECO:0000313" key="3">
    <source>
        <dbReference type="Proteomes" id="UP000838324"/>
    </source>
</evidence>
<protein>
    <recommendedName>
        <fullName evidence="4">DUF2085 domain-containing protein</fullName>
    </recommendedName>
</protein>
<comment type="caution">
    <text evidence="2">The sequence shown here is derived from an EMBL/GenBank/DDBJ whole genome shotgun (WGS) entry which is preliminary data.</text>
</comment>
<evidence type="ECO:0000256" key="1">
    <source>
        <dbReference type="SAM" id="Phobius"/>
    </source>
</evidence>
<proteinExistence type="predicted"/>
<evidence type="ECO:0000313" key="2">
    <source>
        <dbReference type="EMBL" id="CAH1213981.1"/>
    </source>
</evidence>
<dbReference type="Proteomes" id="UP000838324">
    <property type="component" value="Unassembled WGS sequence"/>
</dbReference>
<sequence length="33" mass="3818">MMNHEGSLRRGLIFGLVLSVPLWMSMIGWMQLL</sequence>
<keyword evidence="3" id="KW-1185">Reference proteome</keyword>
<dbReference type="EMBL" id="CAKMMG010000006">
    <property type="protein sequence ID" value="CAH1213981.1"/>
    <property type="molecule type" value="Genomic_DNA"/>
</dbReference>
<keyword evidence="1" id="KW-0812">Transmembrane</keyword>
<feature type="transmembrane region" description="Helical" evidence="1">
    <location>
        <begin position="12"/>
        <end position="32"/>
    </location>
</feature>
<organism evidence="2 3">
    <name type="scientific">Paenibacillus auburnensis</name>
    <dbReference type="NCBI Taxonomy" id="2905649"/>
    <lineage>
        <taxon>Bacteria</taxon>
        <taxon>Bacillati</taxon>
        <taxon>Bacillota</taxon>
        <taxon>Bacilli</taxon>
        <taxon>Bacillales</taxon>
        <taxon>Paenibacillaceae</taxon>
        <taxon>Paenibacillus</taxon>
    </lineage>
</organism>
<keyword evidence="1" id="KW-1133">Transmembrane helix</keyword>